<dbReference type="OrthoDB" id="377943at2157"/>
<evidence type="ECO:0000259" key="1">
    <source>
        <dbReference type="Pfam" id="PF01522"/>
    </source>
</evidence>
<feature type="domain" description="NodB homology" evidence="1">
    <location>
        <begin position="52"/>
        <end position="173"/>
    </location>
</feature>
<name>A0A075MXD3_9ARCH</name>
<dbReference type="Pfam" id="PF01522">
    <property type="entry name" value="Polysacc_deac_1"/>
    <property type="match status" value="1"/>
</dbReference>
<keyword evidence="2" id="KW-0119">Carbohydrate metabolism</keyword>
<dbReference type="KEGG" id="nev:NTE_03248"/>
<evidence type="ECO:0000313" key="3">
    <source>
        <dbReference type="Proteomes" id="UP000028194"/>
    </source>
</evidence>
<dbReference type="STRING" id="1459636.NTE_03248"/>
<dbReference type="EMBL" id="CP007174">
    <property type="protein sequence ID" value="AIF85277.1"/>
    <property type="molecule type" value="Genomic_DNA"/>
</dbReference>
<dbReference type="Proteomes" id="UP000028194">
    <property type="component" value="Chromosome"/>
</dbReference>
<dbReference type="InterPro" id="IPR002509">
    <property type="entry name" value="NODB_dom"/>
</dbReference>
<evidence type="ECO:0000313" key="2">
    <source>
        <dbReference type="EMBL" id="AIF85277.1"/>
    </source>
</evidence>
<dbReference type="HOGENOM" id="CLU_958524_0_0_2"/>
<dbReference type="GeneID" id="41598903"/>
<dbReference type="GO" id="GO:0016810">
    <property type="term" value="F:hydrolase activity, acting on carbon-nitrogen (but not peptide) bonds"/>
    <property type="evidence" value="ECO:0007669"/>
    <property type="project" value="InterPro"/>
</dbReference>
<keyword evidence="2" id="KW-0378">Hydrolase</keyword>
<gene>
    <name evidence="2" type="ORF">NTE_03248</name>
</gene>
<dbReference type="SUPFAM" id="SSF88713">
    <property type="entry name" value="Glycoside hydrolase/deacetylase"/>
    <property type="match status" value="1"/>
</dbReference>
<proteinExistence type="predicted"/>
<keyword evidence="2" id="KW-0624">Polysaccharide degradation</keyword>
<dbReference type="InterPro" id="IPR011330">
    <property type="entry name" value="Glyco_hydro/deAcase_b/a-brl"/>
</dbReference>
<reference evidence="2 3" key="1">
    <citation type="journal article" date="2014" name="PLoS ONE">
        <title>Genome Sequence of Candidatus Nitrososphaera evergladensis from Group I.1b Enriched from Everglades Soil Reveals Novel Genomic Features of the Ammonia-Oxidizing Archaea.</title>
        <authorList>
            <person name="Zhalnina K.V."/>
            <person name="Dias R."/>
            <person name="Leonard M.T."/>
            <person name="Dorr de Quadros P."/>
            <person name="Camargo F.A."/>
            <person name="Drew J.C."/>
            <person name="Farmerie W.G."/>
            <person name="Daroub S.H."/>
            <person name="Triplett E.W."/>
        </authorList>
    </citation>
    <scope>NUCLEOTIDE SEQUENCE [LARGE SCALE GENOMIC DNA]</scope>
    <source>
        <strain evidence="2 3">SR1</strain>
    </source>
</reference>
<dbReference type="AlphaFoldDB" id="A0A075MXD3"/>
<keyword evidence="2" id="KW-0858">Xylan degradation</keyword>
<dbReference type="RefSeq" id="WP_148701708.1">
    <property type="nucleotide sequence ID" value="NZ_CP007174.1"/>
</dbReference>
<keyword evidence="2" id="KW-0326">Glycosidase</keyword>
<organism evidence="2 3">
    <name type="scientific">Candidatus Nitrososphaera evergladensis SR1</name>
    <dbReference type="NCBI Taxonomy" id="1459636"/>
    <lineage>
        <taxon>Archaea</taxon>
        <taxon>Nitrososphaerota</taxon>
        <taxon>Nitrososphaeria</taxon>
        <taxon>Nitrososphaerales</taxon>
        <taxon>Nitrososphaeraceae</taxon>
        <taxon>Nitrososphaera</taxon>
    </lineage>
</organism>
<keyword evidence="3" id="KW-1185">Reference proteome</keyword>
<accession>A0A075MXD3</accession>
<dbReference type="eggNOG" id="arCOG02876">
    <property type="taxonomic scope" value="Archaea"/>
</dbReference>
<dbReference type="Gene3D" id="3.20.20.370">
    <property type="entry name" value="Glycoside hydrolase/deacetylase"/>
    <property type="match status" value="1"/>
</dbReference>
<protein>
    <submittedName>
        <fullName evidence="2">Putative xylanase/chitin deacetylase</fullName>
    </submittedName>
</protein>
<dbReference type="GO" id="GO:0016798">
    <property type="term" value="F:hydrolase activity, acting on glycosyl bonds"/>
    <property type="evidence" value="ECO:0007669"/>
    <property type="project" value="UniProtKB-KW"/>
</dbReference>
<dbReference type="GO" id="GO:0045493">
    <property type="term" value="P:xylan catabolic process"/>
    <property type="evidence" value="ECO:0007669"/>
    <property type="project" value="UniProtKB-KW"/>
</dbReference>
<sequence>MVHIRKNVTIIVVASALLLATGAMFVIQQQKQALARHTSPDGQSSSSPTRCNCVIFRADDIQDYWKQEPQVALLDIFISKSVPLSVGLVMNHYGSDRLIVDKVREGGPLFEYDIHGWDHVDYTTLSAQQQEESISQAQAKIESVMGKDAKVFFAPYNNFDTNTLIAMKLGGLKIISASKADTSPYAPANDTLGILHMPQSINYGYANSTSERHAWRTVAEMKSVVEADIEVRGWAVVTIHPQDFAKYDDGEENGGKMLNVADEQRVDTFKTFIDQLRAEGKTLTTFEGAVRIMDGDDVHPDLH</sequence>